<accession>A0A4R3VZY9</accession>
<feature type="chain" id="PRO_5020209569" evidence="1">
    <location>
        <begin position="20"/>
        <end position="316"/>
    </location>
</feature>
<evidence type="ECO:0000313" key="3">
    <source>
        <dbReference type="Proteomes" id="UP000295197"/>
    </source>
</evidence>
<dbReference type="PROSITE" id="PS51257">
    <property type="entry name" value="PROKAR_LIPOPROTEIN"/>
    <property type="match status" value="1"/>
</dbReference>
<name>A0A4R3VZY9_9SPHI</name>
<reference evidence="2 3" key="1">
    <citation type="submission" date="2019-03" db="EMBL/GenBank/DDBJ databases">
        <title>Genomic Encyclopedia of Type Strains, Phase IV (KMG-IV): sequencing the most valuable type-strain genomes for metagenomic binning, comparative biology and taxonomic classification.</title>
        <authorList>
            <person name="Goeker M."/>
        </authorList>
    </citation>
    <scope>NUCLEOTIDE SEQUENCE [LARGE SCALE GENOMIC DNA]</scope>
    <source>
        <strain evidence="2 3">DSM 22362</strain>
    </source>
</reference>
<keyword evidence="3" id="KW-1185">Reference proteome</keyword>
<keyword evidence="1" id="KW-0732">Signal</keyword>
<sequence length="316" mass="34992">MRKSVVGCFITISLLGACAPIKDATLHNQIIASKCNQQNQYRYTVADLPTALDDIAVDTALRHKLSAGSLHIANTIGIINYLNEYSALLNKQTTPLTMDKRMRILELEQAIDHQINNASLVISAVSSELDCEEERISQIAHYLTEKQGSLESKLTIGAIVLGASGAILTGGVIKNDKASNAVGISTGIGEAGLGLAMLFNKRKIEFYHQRNILRDIYEGPAVSSLFPSFIWYYLNYEDKNQPALRKDIIDKWSQFGQIDQDALHISSLYFGDGGVYIADELNNRADMYDQLESQIYLLKQKLMTLAAEIDSLKSLN</sequence>
<evidence type="ECO:0000256" key="1">
    <source>
        <dbReference type="SAM" id="SignalP"/>
    </source>
</evidence>
<dbReference type="Proteomes" id="UP000295197">
    <property type="component" value="Unassembled WGS sequence"/>
</dbReference>
<organism evidence="2 3">
    <name type="scientific">Sphingobacterium alimentarium</name>
    <dbReference type="NCBI Taxonomy" id="797292"/>
    <lineage>
        <taxon>Bacteria</taxon>
        <taxon>Pseudomonadati</taxon>
        <taxon>Bacteroidota</taxon>
        <taxon>Sphingobacteriia</taxon>
        <taxon>Sphingobacteriales</taxon>
        <taxon>Sphingobacteriaceae</taxon>
        <taxon>Sphingobacterium</taxon>
    </lineage>
</organism>
<dbReference type="EMBL" id="SMBZ01000003">
    <property type="protein sequence ID" value="TCV20008.1"/>
    <property type="molecule type" value="Genomic_DNA"/>
</dbReference>
<dbReference type="AlphaFoldDB" id="A0A4R3VZY9"/>
<proteinExistence type="predicted"/>
<dbReference type="OrthoDB" id="836646at2"/>
<evidence type="ECO:0000313" key="2">
    <source>
        <dbReference type="EMBL" id="TCV20008.1"/>
    </source>
</evidence>
<dbReference type="RefSeq" id="WP_132776489.1">
    <property type="nucleotide sequence ID" value="NZ_SMBZ01000003.1"/>
</dbReference>
<gene>
    <name evidence="2" type="ORF">EDC17_1003107</name>
</gene>
<protein>
    <submittedName>
        <fullName evidence="2">Uncharacterized protein</fullName>
    </submittedName>
</protein>
<comment type="caution">
    <text evidence="2">The sequence shown here is derived from an EMBL/GenBank/DDBJ whole genome shotgun (WGS) entry which is preliminary data.</text>
</comment>
<feature type="signal peptide" evidence="1">
    <location>
        <begin position="1"/>
        <end position="19"/>
    </location>
</feature>